<comment type="caution">
    <text evidence="1">The sequence shown here is derived from an EMBL/GenBank/DDBJ whole genome shotgun (WGS) entry which is preliminary data.</text>
</comment>
<proteinExistence type="predicted"/>
<dbReference type="AlphaFoldDB" id="T0Z7Y0"/>
<dbReference type="EMBL" id="AUZZ01007015">
    <property type="protein sequence ID" value="EQD44111.1"/>
    <property type="molecule type" value="Genomic_DNA"/>
</dbReference>
<sequence>WDKANNFLRGSDGYANPSYNYAYYAKTRHEFASGDGDLSFGAYVSRASAQRPFPIPVTPIPGVTLTGPGNAGPPFSQQTTGFYTTLPFKVNWKLDVNAIEMLWSKLNVRLSDITSVHNLVYFFHEHRLHFTPLHDYLPTDQSSWEINRPSAHVLGDKLTFELKLPYNYV</sequence>
<gene>
    <name evidence="1" type="ORF">B2A_09704</name>
</gene>
<keyword evidence="1" id="KW-0675">Receptor</keyword>
<name>T0Z7Y0_9ZZZZ</name>
<feature type="non-terminal residue" evidence="1">
    <location>
        <position position="1"/>
    </location>
</feature>
<protein>
    <submittedName>
        <fullName evidence="1">TonB-dependent receptor</fullName>
    </submittedName>
</protein>
<feature type="non-terminal residue" evidence="1">
    <location>
        <position position="169"/>
    </location>
</feature>
<accession>T0Z7Y0</accession>
<reference evidence="1" key="2">
    <citation type="journal article" date="2014" name="ISME J.">
        <title>Microbial stratification in low pH oxic and suboxic macroscopic growths along an acid mine drainage.</title>
        <authorList>
            <person name="Mendez-Garcia C."/>
            <person name="Mesa V."/>
            <person name="Sprenger R.R."/>
            <person name="Richter M."/>
            <person name="Diez M.S."/>
            <person name="Solano J."/>
            <person name="Bargiela R."/>
            <person name="Golyshina O.V."/>
            <person name="Manteca A."/>
            <person name="Ramos J.L."/>
            <person name="Gallego J.R."/>
            <person name="Llorente I."/>
            <person name="Martins Dos Santos V.A."/>
            <person name="Jensen O.N."/>
            <person name="Pelaez A.I."/>
            <person name="Sanchez J."/>
            <person name="Ferrer M."/>
        </authorList>
    </citation>
    <scope>NUCLEOTIDE SEQUENCE</scope>
</reference>
<reference evidence="1" key="1">
    <citation type="submission" date="2013-08" db="EMBL/GenBank/DDBJ databases">
        <authorList>
            <person name="Mendez C."/>
            <person name="Richter M."/>
            <person name="Ferrer M."/>
            <person name="Sanchez J."/>
        </authorList>
    </citation>
    <scope>NUCLEOTIDE SEQUENCE</scope>
</reference>
<evidence type="ECO:0000313" key="1">
    <source>
        <dbReference type="EMBL" id="EQD44111.1"/>
    </source>
</evidence>
<organism evidence="1">
    <name type="scientific">mine drainage metagenome</name>
    <dbReference type="NCBI Taxonomy" id="410659"/>
    <lineage>
        <taxon>unclassified sequences</taxon>
        <taxon>metagenomes</taxon>
        <taxon>ecological metagenomes</taxon>
    </lineage>
</organism>